<keyword evidence="1 3" id="KW-0689">Ribosomal protein</keyword>
<dbReference type="RefSeq" id="WP_020592336.1">
    <property type="nucleotide sequence ID" value="NZ_JAPWGY010000014.1"/>
</dbReference>
<dbReference type="CDD" id="cd00337">
    <property type="entry name" value="Ribosomal_uL14"/>
    <property type="match status" value="1"/>
</dbReference>
<evidence type="ECO:0000256" key="4">
    <source>
        <dbReference type="RuleBase" id="RU003949"/>
    </source>
</evidence>
<sequence>MIQMQSQLEVADNSGARRVQCIKVLGGSKRKTASIGDIIRVSVKEAIPRGKVKKGDVHRAVIVRTAKEIRREDGTSIRFDTNAAVLINKSNEPIGTRIFGPVTRELRARSFMKIVSLAPEVL</sequence>
<dbReference type="InterPro" id="IPR005745">
    <property type="entry name" value="Ribosomal_uL14_bac-type"/>
</dbReference>
<comment type="similarity">
    <text evidence="3 4">Belongs to the universal ribosomal protein uL14 family.</text>
</comment>
<evidence type="ECO:0000256" key="1">
    <source>
        <dbReference type="ARBA" id="ARBA00022980"/>
    </source>
</evidence>
<dbReference type="Proteomes" id="UP001069802">
    <property type="component" value="Unassembled WGS sequence"/>
</dbReference>
<comment type="caution">
    <text evidence="6">The sequence shown here is derived from an EMBL/GenBank/DDBJ whole genome shotgun (WGS) entry which is preliminary data.</text>
</comment>
<dbReference type="NCBIfam" id="TIGR01067">
    <property type="entry name" value="rplN_bact"/>
    <property type="match status" value="1"/>
</dbReference>
<reference evidence="6" key="1">
    <citation type="submission" date="2022-12" db="EMBL/GenBank/DDBJ databases">
        <title>Bacterial isolates from different developmental stages of Nematostella vectensis.</title>
        <authorList>
            <person name="Fraune S."/>
        </authorList>
    </citation>
    <scope>NUCLEOTIDE SEQUENCE</scope>
    <source>
        <strain evidence="6">G21630-S1</strain>
    </source>
</reference>
<dbReference type="Gene3D" id="2.40.150.20">
    <property type="entry name" value="Ribosomal protein L14"/>
    <property type="match status" value="1"/>
</dbReference>
<dbReference type="EMBL" id="JAPWGY010000014">
    <property type="protein sequence ID" value="MCZ4283007.1"/>
    <property type="molecule type" value="Genomic_DNA"/>
</dbReference>
<evidence type="ECO:0000313" key="6">
    <source>
        <dbReference type="EMBL" id="MCZ4283007.1"/>
    </source>
</evidence>
<dbReference type="PANTHER" id="PTHR11761:SF3">
    <property type="entry name" value="LARGE RIBOSOMAL SUBUNIT PROTEIN UL14M"/>
    <property type="match status" value="1"/>
</dbReference>
<dbReference type="HAMAP" id="MF_01367">
    <property type="entry name" value="Ribosomal_uL14"/>
    <property type="match status" value="1"/>
</dbReference>
<organism evidence="6 7">
    <name type="scientific">Kiloniella laminariae</name>
    <dbReference type="NCBI Taxonomy" id="454162"/>
    <lineage>
        <taxon>Bacteria</taxon>
        <taxon>Pseudomonadati</taxon>
        <taxon>Pseudomonadota</taxon>
        <taxon>Alphaproteobacteria</taxon>
        <taxon>Rhodospirillales</taxon>
        <taxon>Kiloniellaceae</taxon>
        <taxon>Kiloniella</taxon>
    </lineage>
</organism>
<evidence type="ECO:0000256" key="3">
    <source>
        <dbReference type="HAMAP-Rule" id="MF_01367"/>
    </source>
</evidence>
<dbReference type="SUPFAM" id="SSF50193">
    <property type="entry name" value="Ribosomal protein L14"/>
    <property type="match status" value="1"/>
</dbReference>
<proteinExistence type="inferred from homology"/>
<dbReference type="InterPro" id="IPR019972">
    <property type="entry name" value="Ribosomal_uL14_CS"/>
</dbReference>
<keyword evidence="3 5" id="KW-0699">rRNA-binding</keyword>
<dbReference type="GO" id="GO:0005840">
    <property type="term" value="C:ribosome"/>
    <property type="evidence" value="ECO:0007669"/>
    <property type="project" value="UniProtKB-KW"/>
</dbReference>
<comment type="subunit">
    <text evidence="3">Part of the 50S ribosomal subunit. Forms a cluster with proteins L3 and L19. In the 70S ribosome, L14 and L19 interact and together make contacts with the 16S rRNA in bridges B5 and B8.</text>
</comment>
<keyword evidence="7" id="KW-1185">Reference proteome</keyword>
<name>A0ABT4LPJ4_9PROT</name>
<dbReference type="SMART" id="SM01374">
    <property type="entry name" value="Ribosomal_L14"/>
    <property type="match status" value="1"/>
</dbReference>
<dbReference type="PROSITE" id="PS00049">
    <property type="entry name" value="RIBOSOMAL_L14"/>
    <property type="match status" value="1"/>
</dbReference>
<dbReference type="InterPro" id="IPR036853">
    <property type="entry name" value="Ribosomal_uL14_sf"/>
</dbReference>
<evidence type="ECO:0000256" key="5">
    <source>
        <dbReference type="RuleBase" id="RU003950"/>
    </source>
</evidence>
<accession>A0ABT4LPJ4</accession>
<gene>
    <name evidence="3 6" type="primary">rplN</name>
    <name evidence="6" type="ORF">O4H49_19645</name>
</gene>
<dbReference type="InterPro" id="IPR000218">
    <property type="entry name" value="Ribosomal_uL14"/>
</dbReference>
<evidence type="ECO:0000313" key="7">
    <source>
        <dbReference type="Proteomes" id="UP001069802"/>
    </source>
</evidence>
<keyword evidence="2 3" id="KW-0687">Ribonucleoprotein</keyword>
<dbReference type="PANTHER" id="PTHR11761">
    <property type="entry name" value="50S/60S RIBOSOMAL PROTEIN L14/L23"/>
    <property type="match status" value="1"/>
</dbReference>
<evidence type="ECO:0000256" key="2">
    <source>
        <dbReference type="ARBA" id="ARBA00023274"/>
    </source>
</evidence>
<keyword evidence="3 5" id="KW-0694">RNA-binding</keyword>
<dbReference type="Pfam" id="PF00238">
    <property type="entry name" value="Ribosomal_L14"/>
    <property type="match status" value="1"/>
</dbReference>
<comment type="function">
    <text evidence="3 5">Binds to 23S rRNA. Forms part of two intersubunit bridges in the 70S ribosome.</text>
</comment>
<protein>
    <recommendedName>
        <fullName evidence="3">Large ribosomal subunit protein uL14</fullName>
    </recommendedName>
</protein>